<feature type="transmembrane region" description="Helical" evidence="3">
    <location>
        <begin position="57"/>
        <end position="80"/>
    </location>
</feature>
<feature type="compositionally biased region" description="Acidic residues" evidence="2">
    <location>
        <begin position="1673"/>
        <end position="1683"/>
    </location>
</feature>
<reference evidence="5 6" key="1">
    <citation type="submission" date="2023-03" db="EMBL/GenBank/DDBJ databases">
        <title>Genome insight into feeding habits of ladybird beetles.</title>
        <authorList>
            <person name="Li H.-S."/>
            <person name="Huang Y.-H."/>
            <person name="Pang H."/>
        </authorList>
    </citation>
    <scope>NUCLEOTIDE SEQUENCE [LARGE SCALE GENOMIC DNA]</scope>
    <source>
        <strain evidence="5">SYSU_2023b</strain>
        <tissue evidence="5">Whole body</tissue>
    </source>
</reference>
<dbReference type="GO" id="GO:0005221">
    <property type="term" value="F:intracellularly cyclic nucleotide-activated monoatomic cation channel activity"/>
    <property type="evidence" value="ECO:0007669"/>
    <property type="project" value="InterPro"/>
</dbReference>
<keyword evidence="1" id="KW-0406">Ion transport</keyword>
<feature type="transmembrane region" description="Helical" evidence="3">
    <location>
        <begin position="86"/>
        <end position="105"/>
    </location>
</feature>
<sequence length="2199" mass="257594">MLKLKETVFDSHVAPKVTDIFKNVDASKQDVVTLTTPQPVKWGRMRYMILRLPDDPFWKNTIAVTCLANFFFGTICFFFARESLMSFIPIYVICDLFYCFNLILLSLHLFWKQLKKKFFIVRVNKLVYVLDILSLLPQELIPIAIFGNNYVAIYMRWITYVRLRYLGIYFANLSRVLEKRWKNTLLAIVIYTAVALHFTTCIMYEMSCHHLRCLSLNTEEQYGGSTSTNETWYTGKWSETMVTKYPYYEVAGQFDWYLLSFYFSLEYLFNYGTNVYQATKAMEWLFFSFLMIIGYIFFGIWVLFNCFEMMVVIRRTEANYIHKVDCIKLYLRDVNVSNRVIRNIKEYFDILWQKKEGVKSAGHFYSLPNPLQMEITYDLNCVHLNNSLLLYDLKEFYLRTISLFMKHEFLLPGDILYHQGVVKTDLVIIIRGVLEILSDEDEESPILAFQAGTVLGEACLFLSLPAKATVRAAVYTEVKLIDRVDFTRNISNYPIAFSYLRERIIFRIKTRKNKMLRDDNDEDDKIPIKILKERLSRKQKGTQKSREELHTQQEGTKKMSKFCTQLLSLYKLSDFDSNIKIPEICLTYNFPFIFDSTSSMIQNWQYIVIAVHFSAIMCFTYGIIFLRNLNIITMGLLMMSDTISVVDVLLLTCTTVVMKDRVLDTYREIMAYRIKSISFYAYVISILPLSDIVEVTLSSTDFMIHQRIMDLLLGVKVLRLWRCVNILSSTLYSHKNVIYSFLSILFYIVLCTYFLGCISYLYSCFTIICTEGFWFQHLMTLEAGVNEITYYGNLFSTSLYFAANIWIRVGMGDITAVFPGDLYPILLFLFLGLVIRTLVVASFASTCYIDKTKSDAFVQRVHSFQRFLAHSRVPIDLRKQVNEHFDLQWSYDGSIGRKQFKKMAPDHLQTVVFKADLMKLLNKVPLFKFVDVDFLMHVVLSSTITLLPSHATVCYSGDVDREMFIIQKGNCKILDSGGNFVKDMKAGDYYGDIEMLFNMTKTATVRTTTNCKIMVITFRDFNSALSMFPTEMRIAHKFMYDSDLWAKVDIIEQRRMISFMQMKTGEFRKKKLLTQVMNKFTESFIIAVNCYKTSRKREKYWTPFRKLGKWKILGFCLLPITIKPEALVLKLWIGLRIFLISTMVFCLPRSVGLPPTTITIMSTLINLTELTAFLELYLFLHVAYYNQYGLLVSHPLSTAKHYLANNFLMDLAAAFPYYAIVGYIQSNHLDHLDPKVSHLVGHELYCVWRCMGLLQFYRVIGLFSYIQKDVLAKKTLIVNTILLMCVFASLLLSTIFVITDCHFKFSVLQYGDEIDESRYAIQLNEGDAFVWVGYLECQTESWVNMNTVCSQNPYNLIGCAFYWFLNLFCHMGTGDTTPYKEMDILTSLALIFYGVIAVSYILLFSATMTGESATKSIRYQQKVQELLNFLYSEDFAEAKINKVYRYFEYVWKRTIGMENREMLNELSSALKGDIALFMYEKTLREVAIFQKIARPYLKVLAKNLKEEYFLKSDNLIKSFDVHNSVYIIMRGKVDVFTPYNELIVTIGVGGLFGNIHQAAPSCSTSTFVAQRNVDALRMSSETFFLLAQEYPAINDVLFSVTNIAGDFLMPSQQSRKYHGLRSTDAMSVVSSEYEEDIYTDDIDIMSAYDREYEEIIIAEEREEEEIELKNGIENEEGNALENEEEKKKEEDEEKKKEEEEKKEKELQKEEVTKKEAEKGKDGQSSRRIIVPKNAFLVLLMFFRPKLWFKFAIEPNHRFFEYVRYITIFGAWYQLLLLPYTFLTGNFNWYVVIPSYCCEPIFYLRIFFFMHEAYLDTYGTYEKRSKKIIKHYISNYKRISWDIIPNIPFYLVCFLFSKEKRMKVYGTARLFHMTRIKYIFDAFALWSEPLLAKRGQILFFKMVFNFITFFHYIILLFMVVYYIDMEQIVAKREIFRDISHKDLYLFYFYLTANVMSSTGMGDYVPVTPLEIILTGFLTAYTKVVFAYLIVFLSTWSVIIQQHLSSYEYKVKKLIKFLENQGLSDHLTRKLWVYVKEMWKTQSGVHIPELLENAPYVLRCEIMREIYSVHLRKGYLFNGINEALLSQICGHLKRVVFFKGNYIVQNGDTNASMYWIHRGEVSVLTVHPNLTETCHEILRVHDMFGLAQGLNYGMPHRYSYRAETQCDILILKLETWESVLQHFPRDKDVIHKRMLNVYTVM</sequence>
<feature type="transmembrane region" description="Helical" evidence="3">
    <location>
        <begin position="1131"/>
        <end position="1151"/>
    </location>
</feature>
<organism evidence="5 6">
    <name type="scientific">Henosepilachna vigintioctopunctata</name>
    <dbReference type="NCBI Taxonomy" id="420089"/>
    <lineage>
        <taxon>Eukaryota</taxon>
        <taxon>Metazoa</taxon>
        <taxon>Ecdysozoa</taxon>
        <taxon>Arthropoda</taxon>
        <taxon>Hexapoda</taxon>
        <taxon>Insecta</taxon>
        <taxon>Pterygota</taxon>
        <taxon>Neoptera</taxon>
        <taxon>Endopterygota</taxon>
        <taxon>Coleoptera</taxon>
        <taxon>Polyphaga</taxon>
        <taxon>Cucujiformia</taxon>
        <taxon>Coccinelloidea</taxon>
        <taxon>Coccinellidae</taxon>
        <taxon>Epilachninae</taxon>
        <taxon>Epilachnini</taxon>
        <taxon>Henosepilachna</taxon>
    </lineage>
</organism>
<feature type="transmembrane region" description="Helical" evidence="3">
    <location>
        <begin position="1163"/>
        <end position="1186"/>
    </location>
</feature>
<dbReference type="SUPFAM" id="SSF51206">
    <property type="entry name" value="cAMP-binding domain-like"/>
    <property type="match status" value="4"/>
</dbReference>
<feature type="transmembrane region" description="Helical" evidence="3">
    <location>
        <begin position="1896"/>
        <end position="1922"/>
    </location>
</feature>
<feature type="transmembrane region" description="Helical" evidence="3">
    <location>
        <begin position="126"/>
        <end position="147"/>
    </location>
</feature>
<keyword evidence="1" id="KW-0407">Ion channel</keyword>
<feature type="transmembrane region" description="Helical" evidence="3">
    <location>
        <begin position="1764"/>
        <end position="1781"/>
    </location>
</feature>
<accession>A0AAW1VEB0</accession>
<feature type="transmembrane region" description="Helical" evidence="3">
    <location>
        <begin position="636"/>
        <end position="657"/>
    </location>
</feature>
<dbReference type="Gene3D" id="1.10.287.70">
    <property type="match status" value="2"/>
</dbReference>
<feature type="transmembrane region" description="Helical" evidence="3">
    <location>
        <begin position="822"/>
        <end position="844"/>
    </location>
</feature>
<dbReference type="CDD" id="cd00038">
    <property type="entry name" value="CAP_ED"/>
    <property type="match status" value="4"/>
</dbReference>
<feature type="transmembrane region" description="Helical" evidence="3">
    <location>
        <begin position="1983"/>
        <end position="2002"/>
    </location>
</feature>
<dbReference type="Gene3D" id="1.10.287.630">
    <property type="entry name" value="Helix hairpin bin"/>
    <property type="match status" value="2"/>
</dbReference>
<feature type="transmembrane region" description="Helical" evidence="3">
    <location>
        <begin position="1943"/>
        <end position="1963"/>
    </location>
</feature>
<evidence type="ECO:0000256" key="2">
    <source>
        <dbReference type="SAM" id="MobiDB-lite"/>
    </source>
</evidence>
<dbReference type="InterPro" id="IPR018490">
    <property type="entry name" value="cNMP-bd_dom_sf"/>
</dbReference>
<feature type="transmembrane region" description="Helical" evidence="3">
    <location>
        <begin position="185"/>
        <end position="206"/>
    </location>
</feature>
<dbReference type="SMART" id="SM00100">
    <property type="entry name" value="cNMP"/>
    <property type="match status" value="4"/>
</dbReference>
<feature type="transmembrane region" description="Helical" evidence="3">
    <location>
        <begin position="604"/>
        <end position="624"/>
    </location>
</feature>
<dbReference type="Pfam" id="PF00027">
    <property type="entry name" value="cNMP_binding"/>
    <property type="match status" value="3"/>
</dbReference>
<keyword evidence="1" id="KW-1071">Ligand-gated ion channel</keyword>
<dbReference type="Proteomes" id="UP001431783">
    <property type="component" value="Unassembled WGS sequence"/>
</dbReference>
<feature type="transmembrane region" description="Helical" evidence="3">
    <location>
        <begin position="788"/>
        <end position="807"/>
    </location>
</feature>
<feature type="domain" description="Cyclic nucleotide-binding" evidence="4">
    <location>
        <begin position="926"/>
        <end position="1025"/>
    </location>
</feature>
<feature type="transmembrane region" description="Helical" evidence="3">
    <location>
        <begin position="1354"/>
        <end position="1372"/>
    </location>
</feature>
<dbReference type="Gene3D" id="2.60.120.10">
    <property type="entry name" value="Jelly Rolls"/>
    <property type="match status" value="4"/>
</dbReference>
<keyword evidence="3" id="KW-0472">Membrane</keyword>
<feature type="domain" description="Cyclic nucleotide-binding" evidence="4">
    <location>
        <begin position="1488"/>
        <end position="1583"/>
    </location>
</feature>
<gene>
    <name evidence="5" type="ORF">WA026_017426</name>
</gene>
<evidence type="ECO:0000259" key="4">
    <source>
        <dbReference type="PROSITE" id="PS50042"/>
    </source>
</evidence>
<dbReference type="PANTHER" id="PTHR45638:SF11">
    <property type="entry name" value="CYCLIC NUCLEOTIDE-GATED CATION CHANNEL SUBUNIT A"/>
    <property type="match status" value="1"/>
</dbReference>
<feature type="compositionally biased region" description="Basic and acidic residues" evidence="2">
    <location>
        <begin position="1684"/>
        <end position="1719"/>
    </location>
</feature>
<dbReference type="InterPro" id="IPR000595">
    <property type="entry name" value="cNMP-bd_dom"/>
</dbReference>
<feature type="transmembrane region" description="Helical" evidence="3">
    <location>
        <begin position="744"/>
        <end position="768"/>
    </location>
</feature>
<comment type="caution">
    <text evidence="5">The sequence shown here is derived from an EMBL/GenBank/DDBJ whole genome shotgun (WGS) entry which is preliminary data.</text>
</comment>
<feature type="transmembrane region" description="Helical" evidence="3">
    <location>
        <begin position="284"/>
        <end position="304"/>
    </location>
</feature>
<dbReference type="SUPFAM" id="SSF81324">
    <property type="entry name" value="Voltage-gated potassium channels"/>
    <property type="match status" value="2"/>
</dbReference>
<dbReference type="PANTHER" id="PTHR45638">
    <property type="entry name" value="CYCLIC NUCLEOTIDE-GATED CATION CHANNEL SUBUNIT A"/>
    <property type="match status" value="1"/>
</dbReference>
<dbReference type="GO" id="GO:0044877">
    <property type="term" value="F:protein-containing complex binding"/>
    <property type="evidence" value="ECO:0007669"/>
    <property type="project" value="TreeGrafter"/>
</dbReference>
<proteinExistence type="predicted"/>
<feature type="transmembrane region" description="Helical" evidence="3">
    <location>
        <begin position="1838"/>
        <end position="1856"/>
    </location>
</feature>
<dbReference type="InterPro" id="IPR014710">
    <property type="entry name" value="RmlC-like_jellyroll"/>
</dbReference>
<dbReference type="EMBL" id="JARQZJ010000131">
    <property type="protein sequence ID" value="KAK9891943.1"/>
    <property type="molecule type" value="Genomic_DNA"/>
</dbReference>
<feature type="region of interest" description="Disordered" evidence="2">
    <location>
        <begin position="1667"/>
        <end position="1719"/>
    </location>
</feature>
<keyword evidence="6" id="KW-1185">Reference proteome</keyword>
<dbReference type="InterPro" id="IPR050866">
    <property type="entry name" value="CNG_cation_channel"/>
</dbReference>
<feature type="transmembrane region" description="Helical" evidence="3">
    <location>
        <begin position="677"/>
        <end position="697"/>
    </location>
</feature>
<evidence type="ECO:0000313" key="5">
    <source>
        <dbReference type="EMBL" id="KAK9891943.1"/>
    </source>
</evidence>
<dbReference type="PROSITE" id="PS50042">
    <property type="entry name" value="CNMP_BINDING_3"/>
    <property type="match status" value="4"/>
</dbReference>
<evidence type="ECO:0000256" key="1">
    <source>
        <dbReference type="ARBA" id="ARBA00023286"/>
    </source>
</evidence>
<feature type="transmembrane region" description="Helical" evidence="3">
    <location>
        <begin position="1384"/>
        <end position="1406"/>
    </location>
</feature>
<keyword evidence="3" id="KW-1133">Transmembrane helix</keyword>
<feature type="domain" description="Cyclic nucleotide-binding" evidence="4">
    <location>
        <begin position="2074"/>
        <end position="2178"/>
    </location>
</feature>
<name>A0AAW1VEB0_9CUCU</name>
<evidence type="ECO:0000256" key="3">
    <source>
        <dbReference type="SAM" id="Phobius"/>
    </source>
</evidence>
<evidence type="ECO:0000313" key="6">
    <source>
        <dbReference type="Proteomes" id="UP001431783"/>
    </source>
</evidence>
<keyword evidence="3" id="KW-0812">Transmembrane</keyword>
<protein>
    <recommendedName>
        <fullName evidence="4">Cyclic nucleotide-binding domain-containing protein</fullName>
    </recommendedName>
</protein>
<feature type="domain" description="Cyclic nucleotide-binding" evidence="4">
    <location>
        <begin position="389"/>
        <end position="490"/>
    </location>
</feature>
<feature type="transmembrane region" description="Helical" evidence="3">
    <location>
        <begin position="1277"/>
        <end position="1298"/>
    </location>
</feature>
<feature type="transmembrane region" description="Helical" evidence="3">
    <location>
        <begin position="1207"/>
        <end position="1226"/>
    </location>
</feature>
<keyword evidence="1" id="KW-0813">Transport</keyword>